<dbReference type="Pfam" id="PF14716">
    <property type="entry name" value="HHH_8"/>
    <property type="match status" value="1"/>
</dbReference>
<keyword evidence="3" id="KW-0237">DNA synthesis</keyword>
<comment type="similarity">
    <text evidence="1">Belongs to the DNA polymerase type-X family.</text>
</comment>
<dbReference type="GO" id="GO:0006303">
    <property type="term" value="P:double-strand break repair via nonhomologous end joining"/>
    <property type="evidence" value="ECO:0007669"/>
    <property type="project" value="TreeGrafter"/>
</dbReference>
<feature type="domain" description="DNA-directed DNA polymerase X" evidence="13">
    <location>
        <begin position="1"/>
        <end position="345"/>
    </location>
</feature>
<keyword evidence="9" id="KW-0238">DNA-binding</keyword>
<accession>A0A6C0CAI5</accession>
<keyword evidence="8" id="KW-0239">DNA-directed DNA polymerase</keyword>
<dbReference type="GO" id="GO:0005634">
    <property type="term" value="C:nucleus"/>
    <property type="evidence" value="ECO:0007669"/>
    <property type="project" value="TreeGrafter"/>
</dbReference>
<keyword evidence="10" id="KW-0234">DNA repair</keyword>
<dbReference type="GO" id="GO:0003677">
    <property type="term" value="F:DNA binding"/>
    <property type="evidence" value="ECO:0007669"/>
    <property type="project" value="UniProtKB-KW"/>
</dbReference>
<dbReference type="PANTHER" id="PTHR11276:SF28">
    <property type="entry name" value="DNA POLYMERASE LAMBDA"/>
    <property type="match status" value="1"/>
</dbReference>
<dbReference type="InterPro" id="IPR027421">
    <property type="entry name" value="DNA_pol_lamdba_lyase_dom_sf"/>
</dbReference>
<dbReference type="SUPFAM" id="SSF47802">
    <property type="entry name" value="DNA polymerase beta, N-terminal domain-like"/>
    <property type="match status" value="1"/>
</dbReference>
<protein>
    <recommendedName>
        <fullName evidence="2">DNA-directed DNA polymerase</fullName>
        <ecNumber evidence="2">2.7.7.7</ecNumber>
    </recommendedName>
</protein>
<dbReference type="PANTHER" id="PTHR11276">
    <property type="entry name" value="DNA POLYMERASE TYPE-X FAMILY MEMBER"/>
    <property type="match status" value="1"/>
</dbReference>
<dbReference type="Pfam" id="PF14791">
    <property type="entry name" value="DNA_pol_B_thumb"/>
    <property type="match status" value="1"/>
</dbReference>
<dbReference type="PRINTS" id="PR00869">
    <property type="entry name" value="DNAPOLX"/>
</dbReference>
<dbReference type="GO" id="GO:0003887">
    <property type="term" value="F:DNA-directed DNA polymerase activity"/>
    <property type="evidence" value="ECO:0007669"/>
    <property type="project" value="UniProtKB-KW"/>
</dbReference>
<dbReference type="InterPro" id="IPR010996">
    <property type="entry name" value="HHH_MUS81"/>
</dbReference>
<dbReference type="GO" id="GO:0006260">
    <property type="term" value="P:DNA replication"/>
    <property type="evidence" value="ECO:0007669"/>
    <property type="project" value="UniProtKB-KW"/>
</dbReference>
<evidence type="ECO:0000256" key="6">
    <source>
        <dbReference type="ARBA" id="ARBA00022705"/>
    </source>
</evidence>
<reference evidence="14" key="1">
    <citation type="journal article" date="2020" name="Nature">
        <title>Giant virus diversity and host interactions through global metagenomics.</title>
        <authorList>
            <person name="Schulz F."/>
            <person name="Roux S."/>
            <person name="Paez-Espino D."/>
            <person name="Jungbluth S."/>
            <person name="Walsh D.A."/>
            <person name="Denef V.J."/>
            <person name="McMahon K.D."/>
            <person name="Konstantinidis K.T."/>
            <person name="Eloe-Fadrosh E.A."/>
            <person name="Kyrpides N.C."/>
            <person name="Woyke T."/>
        </authorList>
    </citation>
    <scope>NUCLEOTIDE SEQUENCE</scope>
    <source>
        <strain evidence="14">GVMAG-M-3300020192-26</strain>
    </source>
</reference>
<dbReference type="SUPFAM" id="SSF81301">
    <property type="entry name" value="Nucleotidyltransferase"/>
    <property type="match status" value="1"/>
</dbReference>
<dbReference type="Pfam" id="PF14792">
    <property type="entry name" value="DNA_pol_B_palm"/>
    <property type="match status" value="1"/>
</dbReference>
<dbReference type="InterPro" id="IPR018944">
    <property type="entry name" value="DNA_pol_lambd_fingers_domain"/>
</dbReference>
<dbReference type="InterPro" id="IPR028207">
    <property type="entry name" value="DNA_pol_B_palm_palm"/>
</dbReference>
<dbReference type="Gene3D" id="3.30.460.10">
    <property type="entry name" value="Beta Polymerase, domain 2"/>
    <property type="match status" value="1"/>
</dbReference>
<evidence type="ECO:0000256" key="5">
    <source>
        <dbReference type="ARBA" id="ARBA00022695"/>
    </source>
</evidence>
<dbReference type="InterPro" id="IPR022312">
    <property type="entry name" value="DNA_pol_X"/>
</dbReference>
<name>A0A6C0CAI5_9ZZZZ</name>
<dbReference type="InterPro" id="IPR002008">
    <property type="entry name" value="DNA_pol_X_beta-like"/>
</dbReference>
<keyword evidence="4" id="KW-0808">Transferase</keyword>
<dbReference type="EMBL" id="MN739358">
    <property type="protein sequence ID" value="QHT00715.1"/>
    <property type="molecule type" value="Genomic_DNA"/>
</dbReference>
<dbReference type="GO" id="GO:0016829">
    <property type="term" value="F:lyase activity"/>
    <property type="evidence" value="ECO:0007669"/>
    <property type="project" value="UniProtKB-KW"/>
</dbReference>
<dbReference type="AlphaFoldDB" id="A0A6C0CAI5"/>
<dbReference type="Pfam" id="PF10391">
    <property type="entry name" value="DNA_pol_lambd_f"/>
    <property type="match status" value="1"/>
</dbReference>
<dbReference type="InterPro" id="IPR019843">
    <property type="entry name" value="DNA_pol-X_BS"/>
</dbReference>
<evidence type="ECO:0000256" key="9">
    <source>
        <dbReference type="ARBA" id="ARBA00023125"/>
    </source>
</evidence>
<evidence type="ECO:0000256" key="10">
    <source>
        <dbReference type="ARBA" id="ARBA00023204"/>
    </source>
</evidence>
<sequence>MNKDIIDQFNLLINQIQAEYVDAQTRNDSNETIKHKYRLQSLKKAVQVLRRLDFEIEEANDVAHMPGIGKGTLARIDEILKTGQLNEIKKPKKKISDTITSIQELKGIFGIGDKKAQTLVTKYNIKSVAELKQAYNKKKIDLDNNIRLGLKYYDLLELNIPRDEITKTAKYLTKVAQKIDKDLFLMICGSYRRGRKTSGDIDVLLSHPKIPTQKQIGNPEKYGAKNYINLFVDKLSEDGFLLDHLTDKASTKYMGFSKLDSLPVRRIDVRFVPYSGLAASMLSFTGPRDLNIAMRREAIKRNMILNEYGLYKEGENGDLTMVKTSTEEEIFNKLGMEYMTPEERDSYEVEKKR</sequence>
<dbReference type="SUPFAM" id="SSF81585">
    <property type="entry name" value="PsbU/PolX domain-like"/>
    <property type="match status" value="1"/>
</dbReference>
<organism evidence="14">
    <name type="scientific">viral metagenome</name>
    <dbReference type="NCBI Taxonomy" id="1070528"/>
    <lineage>
        <taxon>unclassified sequences</taxon>
        <taxon>metagenomes</taxon>
        <taxon>organismal metagenomes</taxon>
    </lineage>
</organism>
<comment type="catalytic activity">
    <reaction evidence="12">
        <text>DNA(n) + a 2'-deoxyribonucleoside 5'-triphosphate = DNA(n+1) + diphosphate</text>
        <dbReference type="Rhea" id="RHEA:22508"/>
        <dbReference type="Rhea" id="RHEA-COMP:17339"/>
        <dbReference type="Rhea" id="RHEA-COMP:17340"/>
        <dbReference type="ChEBI" id="CHEBI:33019"/>
        <dbReference type="ChEBI" id="CHEBI:61560"/>
        <dbReference type="ChEBI" id="CHEBI:173112"/>
        <dbReference type="EC" id="2.7.7.7"/>
    </reaction>
</comment>
<dbReference type="EC" id="2.7.7.7" evidence="2"/>
<keyword evidence="5" id="KW-0548">Nucleotidyltransferase</keyword>
<dbReference type="PROSITE" id="PS00522">
    <property type="entry name" value="DNA_POLYMERASE_X"/>
    <property type="match status" value="1"/>
</dbReference>
<evidence type="ECO:0000256" key="12">
    <source>
        <dbReference type="ARBA" id="ARBA00049244"/>
    </source>
</evidence>
<evidence type="ECO:0000256" key="8">
    <source>
        <dbReference type="ARBA" id="ARBA00022932"/>
    </source>
</evidence>
<dbReference type="InterPro" id="IPR029398">
    <property type="entry name" value="PolB_thumb"/>
</dbReference>
<evidence type="ECO:0000259" key="13">
    <source>
        <dbReference type="SMART" id="SM00483"/>
    </source>
</evidence>
<dbReference type="InterPro" id="IPR037160">
    <property type="entry name" value="DNA_Pol_thumb_sf"/>
</dbReference>
<evidence type="ECO:0000256" key="11">
    <source>
        <dbReference type="ARBA" id="ARBA00023239"/>
    </source>
</evidence>
<keyword evidence="11" id="KW-0456">Lyase</keyword>
<dbReference type="InterPro" id="IPR002054">
    <property type="entry name" value="DNA-dir_DNA_pol_X"/>
</dbReference>
<keyword evidence="6" id="KW-0235">DNA replication</keyword>
<dbReference type="Gene3D" id="1.10.150.20">
    <property type="entry name" value="5' to 3' exonuclease, C-terminal subdomain"/>
    <property type="match status" value="1"/>
</dbReference>
<evidence type="ECO:0000256" key="2">
    <source>
        <dbReference type="ARBA" id="ARBA00012417"/>
    </source>
</evidence>
<evidence type="ECO:0000313" key="14">
    <source>
        <dbReference type="EMBL" id="QHT00715.1"/>
    </source>
</evidence>
<dbReference type="Gene3D" id="1.10.150.110">
    <property type="entry name" value="DNA polymerase beta, N-terminal domain-like"/>
    <property type="match status" value="1"/>
</dbReference>
<dbReference type="SMART" id="SM00483">
    <property type="entry name" value="POLXc"/>
    <property type="match status" value="1"/>
</dbReference>
<evidence type="ECO:0000256" key="4">
    <source>
        <dbReference type="ARBA" id="ARBA00022679"/>
    </source>
</evidence>
<evidence type="ECO:0000256" key="3">
    <source>
        <dbReference type="ARBA" id="ARBA00022634"/>
    </source>
</evidence>
<evidence type="ECO:0000256" key="1">
    <source>
        <dbReference type="ARBA" id="ARBA00008323"/>
    </source>
</evidence>
<proteinExistence type="inferred from homology"/>
<dbReference type="Gene3D" id="3.30.210.10">
    <property type="entry name" value="DNA polymerase, thumb domain"/>
    <property type="match status" value="1"/>
</dbReference>
<dbReference type="InterPro" id="IPR043519">
    <property type="entry name" value="NT_sf"/>
</dbReference>
<keyword evidence="7" id="KW-0227">DNA damage</keyword>
<dbReference type="PRINTS" id="PR00870">
    <property type="entry name" value="DNAPOLXBETA"/>
</dbReference>
<dbReference type="CDD" id="cd00141">
    <property type="entry name" value="NT_POLXc"/>
    <property type="match status" value="1"/>
</dbReference>
<evidence type="ECO:0000256" key="7">
    <source>
        <dbReference type="ARBA" id="ARBA00022763"/>
    </source>
</evidence>